<reference evidence="8 9" key="1">
    <citation type="submission" date="2018-06" db="EMBL/GenBank/DDBJ databases">
        <title>Genomic Encyclopedia of Type Strains, Phase IV (KMG-IV): sequencing the most valuable type-strain genomes for metagenomic binning, comparative biology and taxonomic classification.</title>
        <authorList>
            <person name="Goeker M."/>
        </authorList>
    </citation>
    <scope>NUCLEOTIDE SEQUENCE [LARGE SCALE GENOMIC DNA]</scope>
    <source>
        <strain evidence="8 9">DSM 24032</strain>
    </source>
</reference>
<dbReference type="PANTHER" id="PTHR18919">
    <property type="entry name" value="ACETYL-COA C-ACYLTRANSFERASE"/>
    <property type="match status" value="1"/>
</dbReference>
<comment type="similarity">
    <text evidence="1 5">Belongs to the thiolase-like superfamily. Thiolase family.</text>
</comment>
<organism evidence="8 9">
    <name type="scientific">Arenicella xantha</name>
    <dbReference type="NCBI Taxonomy" id="644221"/>
    <lineage>
        <taxon>Bacteria</taxon>
        <taxon>Pseudomonadati</taxon>
        <taxon>Pseudomonadota</taxon>
        <taxon>Gammaproteobacteria</taxon>
        <taxon>Arenicellales</taxon>
        <taxon>Arenicellaceae</taxon>
        <taxon>Arenicella</taxon>
    </lineage>
</organism>
<feature type="domain" description="Thiolase N-terminal" evidence="6">
    <location>
        <begin position="5"/>
        <end position="263"/>
    </location>
</feature>
<evidence type="ECO:0000256" key="3">
    <source>
        <dbReference type="ARBA" id="ARBA00023315"/>
    </source>
</evidence>
<evidence type="ECO:0000256" key="1">
    <source>
        <dbReference type="ARBA" id="ARBA00010982"/>
    </source>
</evidence>
<evidence type="ECO:0000259" key="6">
    <source>
        <dbReference type="Pfam" id="PF00108"/>
    </source>
</evidence>
<dbReference type="EMBL" id="QNRT01000001">
    <property type="protein sequence ID" value="RBP53281.1"/>
    <property type="molecule type" value="Genomic_DNA"/>
</dbReference>
<evidence type="ECO:0000256" key="5">
    <source>
        <dbReference type="RuleBase" id="RU003557"/>
    </source>
</evidence>
<evidence type="ECO:0000313" key="8">
    <source>
        <dbReference type="EMBL" id="RBP53281.1"/>
    </source>
</evidence>
<dbReference type="OrthoDB" id="9764638at2"/>
<dbReference type="PROSITE" id="PS00098">
    <property type="entry name" value="THIOLASE_1"/>
    <property type="match status" value="1"/>
</dbReference>
<dbReference type="InterPro" id="IPR020616">
    <property type="entry name" value="Thiolase_N"/>
</dbReference>
<dbReference type="CDD" id="cd00751">
    <property type="entry name" value="thiolase"/>
    <property type="match status" value="1"/>
</dbReference>
<dbReference type="Pfam" id="PF02803">
    <property type="entry name" value="Thiolase_C"/>
    <property type="match status" value="1"/>
</dbReference>
<keyword evidence="9" id="KW-1185">Reference proteome</keyword>
<dbReference type="GO" id="GO:0003988">
    <property type="term" value="F:acetyl-CoA C-acyltransferase activity"/>
    <property type="evidence" value="ECO:0007669"/>
    <property type="project" value="UniProtKB-ARBA"/>
</dbReference>
<dbReference type="InParanoid" id="A0A395JNQ9"/>
<dbReference type="SUPFAM" id="SSF53901">
    <property type="entry name" value="Thiolase-like"/>
    <property type="match status" value="2"/>
</dbReference>
<dbReference type="PANTHER" id="PTHR18919:SF107">
    <property type="entry name" value="ACETYL-COA ACETYLTRANSFERASE, CYTOSOLIC"/>
    <property type="match status" value="1"/>
</dbReference>
<evidence type="ECO:0000256" key="2">
    <source>
        <dbReference type="ARBA" id="ARBA00022679"/>
    </source>
</evidence>
<dbReference type="InterPro" id="IPR020617">
    <property type="entry name" value="Thiolase_C"/>
</dbReference>
<dbReference type="PROSITE" id="PS00099">
    <property type="entry name" value="THIOLASE_3"/>
    <property type="match status" value="1"/>
</dbReference>
<dbReference type="FunFam" id="3.40.47.10:FF:000010">
    <property type="entry name" value="Acetyl-CoA acetyltransferase (Thiolase)"/>
    <property type="match status" value="1"/>
</dbReference>
<accession>A0A395JNQ9</accession>
<proteinExistence type="inferred from homology"/>
<dbReference type="PROSITE" id="PS00737">
    <property type="entry name" value="THIOLASE_2"/>
    <property type="match status" value="1"/>
</dbReference>
<dbReference type="Gene3D" id="3.40.47.10">
    <property type="match status" value="2"/>
</dbReference>
<feature type="active site" description="Proton acceptor" evidence="4">
    <location>
        <position position="349"/>
    </location>
</feature>
<dbReference type="Pfam" id="PF00108">
    <property type="entry name" value="Thiolase_N"/>
    <property type="match status" value="1"/>
</dbReference>
<dbReference type="InterPro" id="IPR016039">
    <property type="entry name" value="Thiolase-like"/>
</dbReference>
<dbReference type="RefSeq" id="WP_113952866.1">
    <property type="nucleotide sequence ID" value="NZ_QNRT01000001.1"/>
</dbReference>
<comment type="caution">
    <text evidence="8">The sequence shown here is derived from an EMBL/GenBank/DDBJ whole genome shotgun (WGS) entry which is preliminary data.</text>
</comment>
<dbReference type="NCBIfam" id="NF006552">
    <property type="entry name" value="PRK09051.1"/>
    <property type="match status" value="1"/>
</dbReference>
<dbReference type="FunCoup" id="A0A395JNQ9">
    <property type="interactions" value="474"/>
</dbReference>
<keyword evidence="3 5" id="KW-0012">Acyltransferase</keyword>
<evidence type="ECO:0000256" key="4">
    <source>
        <dbReference type="PIRSR" id="PIRSR000429-1"/>
    </source>
</evidence>
<dbReference type="Proteomes" id="UP000253083">
    <property type="component" value="Unassembled WGS sequence"/>
</dbReference>
<protein>
    <submittedName>
        <fullName evidence="8">Acetyl-CoA C-acetyltransferase</fullName>
    </submittedName>
</protein>
<dbReference type="AlphaFoldDB" id="A0A395JNQ9"/>
<dbReference type="InterPro" id="IPR020615">
    <property type="entry name" value="Thiolase_acyl_enz_int_AS"/>
</dbReference>
<dbReference type="NCBIfam" id="TIGR01930">
    <property type="entry name" value="AcCoA-C-Actrans"/>
    <property type="match status" value="1"/>
</dbReference>
<keyword evidence="2 5" id="KW-0808">Transferase</keyword>
<dbReference type="InterPro" id="IPR002155">
    <property type="entry name" value="Thiolase"/>
</dbReference>
<gene>
    <name evidence="8" type="ORF">DFR28_101667</name>
</gene>
<feature type="active site" description="Acyl-thioester intermediate" evidence="4">
    <location>
        <position position="90"/>
    </location>
</feature>
<dbReference type="InterPro" id="IPR020610">
    <property type="entry name" value="Thiolase_AS"/>
</dbReference>
<name>A0A395JNQ9_9GAMM</name>
<evidence type="ECO:0000313" key="9">
    <source>
        <dbReference type="Proteomes" id="UP000253083"/>
    </source>
</evidence>
<dbReference type="InterPro" id="IPR020613">
    <property type="entry name" value="Thiolase_CS"/>
</dbReference>
<feature type="domain" description="Thiolase C-terminal" evidence="7">
    <location>
        <begin position="270"/>
        <end position="391"/>
    </location>
</feature>
<sequence>MLNDVFIISATRTAIGSFGGALKGVSPADLGVHVSREAIRRSGIDPQSIGSNVVGHVIRSDIKDAYMARRVALNSDMPVHTQSLTLNRLCGSGLEAITFASQQLQLGEVSVAVAGGTESMSSAAHLLTTNRWGQPMGDGKIQDELTGSLTDPFGVGHMGITAENLAEKYAISREEQDAFALLSQQRAVAAIEAGYFAEQIVPYEIKSRKGSTVFDTDEHPRASSTLEQLARLRAVFKDGGSVTAGNASGINDGAGMVVLATEDQVKQQSLKPMARVVSYGRCGVPNEIMGIGPVGASTMALSRAGLKVSDLDVIESNEAFAAQALTVAKELEFPDDKTNPNGGAIALGHPVGASGAIILTKLIYELHRVGGRYGLATLCIGGGQGIAMIVEAV</sequence>
<feature type="active site" description="Proton acceptor" evidence="4">
    <location>
        <position position="379"/>
    </location>
</feature>
<evidence type="ECO:0000259" key="7">
    <source>
        <dbReference type="Pfam" id="PF02803"/>
    </source>
</evidence>
<dbReference type="GO" id="GO:0044281">
    <property type="term" value="P:small molecule metabolic process"/>
    <property type="evidence" value="ECO:0007669"/>
    <property type="project" value="UniProtKB-ARBA"/>
</dbReference>
<dbReference type="PIRSF" id="PIRSF000429">
    <property type="entry name" value="Ac-CoA_Ac_transf"/>
    <property type="match status" value="1"/>
</dbReference>